<keyword evidence="1" id="KW-1133">Transmembrane helix</keyword>
<organism evidence="2 3">
    <name type="scientific">Zestosphaera tikiterensis</name>
    <dbReference type="NCBI Taxonomy" id="1973259"/>
    <lineage>
        <taxon>Archaea</taxon>
        <taxon>Thermoproteota</taxon>
        <taxon>Thermoprotei</taxon>
        <taxon>Desulfurococcales</taxon>
        <taxon>Desulfurococcaceae</taxon>
        <taxon>Zestosphaera</taxon>
    </lineage>
</organism>
<keyword evidence="1" id="KW-0812">Transmembrane</keyword>
<comment type="caution">
    <text evidence="2">The sequence shown here is derived from an EMBL/GenBank/DDBJ whole genome shotgun (WGS) entry which is preliminary data.</text>
</comment>
<evidence type="ECO:0000313" key="2">
    <source>
        <dbReference type="EMBL" id="PUA33867.1"/>
    </source>
</evidence>
<feature type="transmembrane region" description="Helical" evidence="1">
    <location>
        <begin position="25"/>
        <end position="46"/>
    </location>
</feature>
<gene>
    <name evidence="2" type="ORF">B7O98_00130</name>
</gene>
<feature type="transmembrane region" description="Helical" evidence="1">
    <location>
        <begin position="144"/>
        <end position="174"/>
    </location>
</feature>
<protein>
    <recommendedName>
        <fullName evidence="4">DUF996 domain-containing protein</fullName>
    </recommendedName>
</protein>
<dbReference type="Pfam" id="PF06195">
    <property type="entry name" value="DUF996"/>
    <property type="match status" value="1"/>
</dbReference>
<name>A0A2R7Y8Z0_9CREN</name>
<evidence type="ECO:0008006" key="4">
    <source>
        <dbReference type="Google" id="ProtNLM"/>
    </source>
</evidence>
<feature type="transmembrane region" description="Helical" evidence="1">
    <location>
        <begin position="97"/>
        <end position="123"/>
    </location>
</feature>
<feature type="transmembrane region" description="Helical" evidence="1">
    <location>
        <begin position="58"/>
        <end position="85"/>
    </location>
</feature>
<evidence type="ECO:0000313" key="3">
    <source>
        <dbReference type="Proteomes" id="UP000244093"/>
    </source>
</evidence>
<accession>A0A2R7Y8Z0</accession>
<keyword evidence="1" id="KW-0472">Membrane</keyword>
<evidence type="ECO:0000256" key="1">
    <source>
        <dbReference type="SAM" id="Phobius"/>
    </source>
</evidence>
<dbReference type="AlphaFoldDB" id="A0A2R7Y8Z0"/>
<sequence>MVTLREAKLMGGIGSILILLPLVPYVGLTLTIVGLVLIAIAVNHISKAVNNPSIFRDFLIGFILSVIGIFVAFAAGLATFAIAFIRHTSVPGPMMGNVASILAGVIVFLVVLWVLMVLSAVFIRRSYSEIAKALKVGMFSTVGLLYLIGAATLIIVVGIIVLLIAFILQIVAFFEIPDELPKQQPIQPQSLV</sequence>
<dbReference type="EMBL" id="NBVN01000001">
    <property type="protein sequence ID" value="PUA33867.1"/>
    <property type="molecule type" value="Genomic_DNA"/>
</dbReference>
<dbReference type="InterPro" id="IPR010397">
    <property type="entry name" value="DUF996"/>
</dbReference>
<reference evidence="2 3" key="1">
    <citation type="journal article" date="2018" name="Syst. Appl. Microbiol.">
        <title>A new symbiotic nanoarchaeote (Candidatus Nanoclepta minutus) and its host (Zestosphaera tikiterensis gen. nov., sp. nov.) from a New Zealand hot spring.</title>
        <authorList>
            <person name="St John E."/>
            <person name="Liu Y."/>
            <person name="Podar M."/>
            <person name="Stott M.B."/>
            <person name="Meneghin J."/>
            <person name="Chen Z."/>
            <person name="Lagutin K."/>
            <person name="Mitchell K."/>
            <person name="Reysenbach A.L."/>
        </authorList>
    </citation>
    <scope>NUCLEOTIDE SEQUENCE [LARGE SCALE GENOMIC DNA]</scope>
    <source>
        <strain evidence="2">NZ3</strain>
    </source>
</reference>
<proteinExistence type="predicted"/>
<dbReference type="Proteomes" id="UP000244093">
    <property type="component" value="Unassembled WGS sequence"/>
</dbReference>